<dbReference type="Proteomes" id="UP000000739">
    <property type="component" value="Chromosome"/>
</dbReference>
<evidence type="ECO:0000256" key="1">
    <source>
        <dbReference type="SAM" id="Phobius"/>
    </source>
</evidence>
<sequence length="512" mass="58204">MITAGYALIWLESLVLLLCVSAAVAFAFHKIQRTWLKAALLVLYSLLFLTITGCAVLYFYAMDYVGFVPPWTVHYTAALGSIAAALSILFFTKINFQSLTKPALAGAGALILLSLTIIGQTNLLHWENDKIAKRYVQQAMAHYPGPTPNEKNSYLVYKSLFGVFTEEEYMFLRKTREPDFNPLSEDVERLLSKHSSVLETMREASLRSGFYHPFNSAAMGPLKIRDIFSLSYFCGMAALYHAVKGDLEEAAQILYDMRMFANRINYYPGEQSFYVEMGLLRAIQDYEEHFLYLAQDLSRKLIPFLPLSSSALMQQKEMEMWIAVVAKRLQEGFDPWCYFRDSSGALDFIDIFPATPPIKQIIANFQLKQLGAYLEATKKEIGLPCTGIIERRLAFQNNDKNLTIYLLAENYCHEVMGYNCKLILCNGVGALAKAAWNYHVDKGQYPKQPETLVPAYLDEIPINPYTGKPLTIEFIEGGLTILTEKPEIYVGYYPNDFHMGAAYERYRLTEKN</sequence>
<dbReference type="RefSeq" id="WP_015947964.1">
    <property type="nucleotide sequence ID" value="NC_011768.1"/>
</dbReference>
<dbReference type="AlphaFoldDB" id="B8FGJ5"/>
<organism evidence="2 3">
    <name type="scientific">Desulfatibacillum aliphaticivorans</name>
    <dbReference type="NCBI Taxonomy" id="218208"/>
    <lineage>
        <taxon>Bacteria</taxon>
        <taxon>Pseudomonadati</taxon>
        <taxon>Thermodesulfobacteriota</taxon>
        <taxon>Desulfobacteria</taxon>
        <taxon>Desulfobacterales</taxon>
        <taxon>Desulfatibacillaceae</taxon>
        <taxon>Desulfatibacillum</taxon>
    </lineage>
</organism>
<reference evidence="2 3" key="1">
    <citation type="journal article" date="2012" name="Environ. Microbiol.">
        <title>The genome sequence of Desulfatibacillum alkenivorans AK-01: a blueprint for anaerobic alkane oxidation.</title>
        <authorList>
            <person name="Callaghan A.V."/>
            <person name="Morris B.E."/>
            <person name="Pereira I.A."/>
            <person name="McInerney M.J."/>
            <person name="Austin R.N."/>
            <person name="Groves J.T."/>
            <person name="Kukor J.J."/>
            <person name="Suflita J.M."/>
            <person name="Young L.Y."/>
            <person name="Zylstra G.J."/>
            <person name="Wawrik B."/>
        </authorList>
    </citation>
    <scope>NUCLEOTIDE SEQUENCE [LARGE SCALE GENOMIC DNA]</scope>
    <source>
        <strain evidence="2 3">AK-01</strain>
    </source>
</reference>
<protein>
    <submittedName>
        <fullName evidence="2">Uncharacterized protein</fullName>
    </submittedName>
</protein>
<keyword evidence="3" id="KW-1185">Reference proteome</keyword>
<feature type="transmembrane region" description="Helical" evidence="1">
    <location>
        <begin position="103"/>
        <end position="126"/>
    </location>
</feature>
<proteinExistence type="predicted"/>
<keyword evidence="1" id="KW-1133">Transmembrane helix</keyword>
<dbReference type="KEGG" id="dal:Dalk_3214"/>
<evidence type="ECO:0000313" key="3">
    <source>
        <dbReference type="Proteomes" id="UP000000739"/>
    </source>
</evidence>
<feature type="transmembrane region" description="Helical" evidence="1">
    <location>
        <begin position="40"/>
        <end position="61"/>
    </location>
</feature>
<accession>B8FGJ5</accession>
<evidence type="ECO:0000313" key="2">
    <source>
        <dbReference type="EMBL" id="ACL04904.1"/>
    </source>
</evidence>
<gene>
    <name evidence="2" type="ordered locus">Dalk_3214</name>
</gene>
<name>B8FGJ5_DESAL</name>
<keyword evidence="1" id="KW-0812">Transmembrane</keyword>
<dbReference type="EMBL" id="CP001322">
    <property type="protein sequence ID" value="ACL04904.1"/>
    <property type="molecule type" value="Genomic_DNA"/>
</dbReference>
<feature type="transmembrane region" description="Helical" evidence="1">
    <location>
        <begin position="73"/>
        <end position="91"/>
    </location>
</feature>
<dbReference type="HOGENOM" id="CLU_531818_0_0_7"/>
<feature type="transmembrane region" description="Helical" evidence="1">
    <location>
        <begin position="6"/>
        <end position="28"/>
    </location>
</feature>
<keyword evidence="1" id="KW-0472">Membrane</keyword>